<keyword evidence="3" id="KW-1185">Reference proteome</keyword>
<dbReference type="AlphaFoldDB" id="A0A067R0T5"/>
<gene>
    <name evidence="2" type="ORF">L798_10036</name>
</gene>
<evidence type="ECO:0000256" key="1">
    <source>
        <dbReference type="SAM" id="MobiDB-lite"/>
    </source>
</evidence>
<reference evidence="2 3" key="1">
    <citation type="journal article" date="2014" name="Nat. Commun.">
        <title>Molecular traces of alternative social organization in a termite genome.</title>
        <authorList>
            <person name="Terrapon N."/>
            <person name="Li C."/>
            <person name="Robertson H.M."/>
            <person name="Ji L."/>
            <person name="Meng X."/>
            <person name="Booth W."/>
            <person name="Chen Z."/>
            <person name="Childers C.P."/>
            <person name="Glastad K.M."/>
            <person name="Gokhale K."/>
            <person name="Gowin J."/>
            <person name="Gronenberg W."/>
            <person name="Hermansen R.A."/>
            <person name="Hu H."/>
            <person name="Hunt B.G."/>
            <person name="Huylmans A.K."/>
            <person name="Khalil S.M."/>
            <person name="Mitchell R.D."/>
            <person name="Munoz-Torres M.C."/>
            <person name="Mustard J.A."/>
            <person name="Pan H."/>
            <person name="Reese J.T."/>
            <person name="Scharf M.E."/>
            <person name="Sun F."/>
            <person name="Vogel H."/>
            <person name="Xiao J."/>
            <person name="Yang W."/>
            <person name="Yang Z."/>
            <person name="Yang Z."/>
            <person name="Zhou J."/>
            <person name="Zhu J."/>
            <person name="Brent C.S."/>
            <person name="Elsik C.G."/>
            <person name="Goodisman M.A."/>
            <person name="Liberles D.A."/>
            <person name="Roe R.M."/>
            <person name="Vargo E.L."/>
            <person name="Vilcinskas A."/>
            <person name="Wang J."/>
            <person name="Bornberg-Bauer E."/>
            <person name="Korb J."/>
            <person name="Zhang G."/>
            <person name="Liebig J."/>
        </authorList>
    </citation>
    <scope>NUCLEOTIDE SEQUENCE [LARGE SCALE GENOMIC DNA]</scope>
    <source>
        <tissue evidence="2">Whole organism</tissue>
    </source>
</reference>
<dbReference type="eggNOG" id="ENOG502SXV8">
    <property type="taxonomic scope" value="Eukaryota"/>
</dbReference>
<organism evidence="2 3">
    <name type="scientific">Zootermopsis nevadensis</name>
    <name type="common">Dampwood termite</name>
    <dbReference type="NCBI Taxonomy" id="136037"/>
    <lineage>
        <taxon>Eukaryota</taxon>
        <taxon>Metazoa</taxon>
        <taxon>Ecdysozoa</taxon>
        <taxon>Arthropoda</taxon>
        <taxon>Hexapoda</taxon>
        <taxon>Insecta</taxon>
        <taxon>Pterygota</taxon>
        <taxon>Neoptera</taxon>
        <taxon>Polyneoptera</taxon>
        <taxon>Dictyoptera</taxon>
        <taxon>Blattodea</taxon>
        <taxon>Blattoidea</taxon>
        <taxon>Termitoidae</taxon>
        <taxon>Termopsidae</taxon>
        <taxon>Zootermopsis</taxon>
    </lineage>
</organism>
<feature type="region of interest" description="Disordered" evidence="1">
    <location>
        <begin position="1"/>
        <end position="66"/>
    </location>
</feature>
<name>A0A067R0T5_ZOONE</name>
<dbReference type="InParanoid" id="A0A067R0T5"/>
<evidence type="ECO:0000313" key="2">
    <source>
        <dbReference type="EMBL" id="KDR16378.1"/>
    </source>
</evidence>
<feature type="compositionally biased region" description="Low complexity" evidence="1">
    <location>
        <begin position="23"/>
        <end position="65"/>
    </location>
</feature>
<dbReference type="Proteomes" id="UP000027135">
    <property type="component" value="Unassembled WGS sequence"/>
</dbReference>
<protein>
    <submittedName>
        <fullName evidence="2">Uncharacterized protein</fullName>
    </submittedName>
</protein>
<evidence type="ECO:0000313" key="3">
    <source>
        <dbReference type="Proteomes" id="UP000027135"/>
    </source>
</evidence>
<sequence length="111" mass="12085">MSNASESAGGDKPNSGSGCRLRGGSTSSGNNSATPPHQNNRQQQQQQQEQSPSGGQQQQQAPLQRPNKPCCFCWCCCCSCSWAFGTYRCRGREPLDTNFCTEIKTLPSYSE</sequence>
<proteinExistence type="predicted"/>
<dbReference type="EMBL" id="KK852796">
    <property type="protein sequence ID" value="KDR16378.1"/>
    <property type="molecule type" value="Genomic_DNA"/>
</dbReference>
<accession>A0A067R0T5</accession>